<organism evidence="2 3">
    <name type="scientific">Bacillus phage phiNIT1</name>
    <dbReference type="NCBI Taxonomy" id="207656"/>
    <lineage>
        <taxon>Viruses</taxon>
        <taxon>Duplodnaviria</taxon>
        <taxon>Heunggongvirae</taxon>
        <taxon>Uroviricota</taxon>
        <taxon>Caudoviricetes</taxon>
        <taxon>Herelleviridae</taxon>
        <taxon>Bastillevirinae</taxon>
        <taxon>Nitunavirus</taxon>
        <taxon>Nitunavirus NIT1</taxon>
    </lineage>
</organism>
<dbReference type="EMBL" id="AP013029">
    <property type="protein sequence ID" value="BAN59515.1"/>
    <property type="molecule type" value="Genomic_DNA"/>
</dbReference>
<dbReference type="GeneID" id="16511429"/>
<reference evidence="2 3" key="1">
    <citation type="submission" date="2013-02" db="EMBL/GenBank/DDBJ databases">
        <title>phiNIT1 genome sequensing.</title>
        <authorList>
            <person name="Ozaki T."/>
            <person name="Kaneko J."/>
        </authorList>
    </citation>
    <scope>NUCLEOTIDE SEQUENCE [LARGE SCALE GENOMIC DNA]</scope>
    <source>
        <strain evidence="2">PhiNIT1</strain>
    </source>
</reference>
<keyword evidence="3" id="KW-1185">Reference proteome</keyword>
<accession>S6BUP1</accession>
<protein>
    <submittedName>
        <fullName evidence="2">Uncharacterized protein</fullName>
    </submittedName>
</protein>
<gene>
    <name evidence="2" type="primary">orf135b</name>
</gene>
<dbReference type="RefSeq" id="YP_008318283.1">
    <property type="nucleotide sequence ID" value="NC_021856.1"/>
</dbReference>
<proteinExistence type="predicted"/>
<evidence type="ECO:0000313" key="3">
    <source>
        <dbReference type="Proteomes" id="UP000014701"/>
    </source>
</evidence>
<keyword evidence="1" id="KW-0472">Membrane</keyword>
<evidence type="ECO:0000313" key="2">
    <source>
        <dbReference type="EMBL" id="BAN59515.1"/>
    </source>
</evidence>
<dbReference type="Proteomes" id="UP000014701">
    <property type="component" value="Segment"/>
</dbReference>
<keyword evidence="1" id="KW-1133">Transmembrane helix</keyword>
<dbReference type="OrthoDB" id="32166at10239"/>
<evidence type="ECO:0000256" key="1">
    <source>
        <dbReference type="SAM" id="Phobius"/>
    </source>
</evidence>
<sequence>MKFKYSADAVRKRQEEMHGKKYTKEYIFDEVMKMIGSTGIQGSSYKSSHVKFDIPHKYLDLKELKKAKAVLRKEGYRVKEKDYSSDVELMVSWEKFDWRMFWVKHRKDIKRYIMYTLLYLAICAVFTGFILATIL</sequence>
<dbReference type="KEGG" id="vg:16511429"/>
<name>S6BUP1_9CAUD</name>
<keyword evidence="1" id="KW-0812">Transmembrane</keyword>
<feature type="transmembrane region" description="Helical" evidence="1">
    <location>
        <begin position="112"/>
        <end position="134"/>
    </location>
</feature>